<dbReference type="Gene3D" id="3.90.190.20">
    <property type="entry name" value="Mur ligase, C-terminal domain"/>
    <property type="match status" value="1"/>
</dbReference>
<evidence type="ECO:0000259" key="5">
    <source>
        <dbReference type="Pfam" id="PF08245"/>
    </source>
</evidence>
<dbReference type="InterPro" id="IPR036615">
    <property type="entry name" value="Mur_ligase_C_dom_sf"/>
</dbReference>
<dbReference type="EMBL" id="MFZG01000041">
    <property type="protein sequence ID" value="OGK15084.1"/>
    <property type="molecule type" value="Genomic_DNA"/>
</dbReference>
<sequence>MNFILLFFTLIVFTLKSLDFIYLFQTKEYRLDRFFVFLREEDLLKLLFGRRIRMPGATIRNLLILQLVLLNTILFTLWFSNTSLIQLLIGLLLSPVSALATIFIGVILSDVPVQAYRKRIISQARVKIQKSKTIFIGITGSYGKTTTKEFLFRILSQKFKVAKTDKNYNSDIGVAISVIKNLQKDTDYFIAEIGAYRKGEIKTVCDLIKPKYGILTGIGNQHLSLFGSKKNLLEAKAELLESIPHGSMVFINDDIKDKRFFSNKTKAKIVYYSLKNLPFAFKTNLPGEHIRQNLLPCILLAQDLGVEKSVILKAIKNLKPVANRLVKSTGVNNAAILDDSYNSNVGGFMAAIETANDMNYRQKFILSRGLIELGDEKQASYRKIIDRLKRSKLALLTTDRLFKDPVFADNQVILFPDEAKLLNYIKAKADKNTLLIIEGRFEAKTLKELLAYSNHSPKN</sequence>
<dbReference type="InterPro" id="IPR036565">
    <property type="entry name" value="Mur-like_cat_sf"/>
</dbReference>
<feature type="transmembrane region" description="Helical" evidence="4">
    <location>
        <begin position="6"/>
        <end position="24"/>
    </location>
</feature>
<dbReference type="Pfam" id="PF08245">
    <property type="entry name" value="Mur_ligase_M"/>
    <property type="match status" value="1"/>
</dbReference>
<evidence type="ECO:0000313" key="6">
    <source>
        <dbReference type="EMBL" id="OGK15084.1"/>
    </source>
</evidence>
<feature type="domain" description="Mur ligase central" evidence="5">
    <location>
        <begin position="138"/>
        <end position="276"/>
    </location>
</feature>
<evidence type="ECO:0000256" key="2">
    <source>
        <dbReference type="ARBA" id="ARBA00022741"/>
    </source>
</evidence>
<dbReference type="PANTHER" id="PTHR43024">
    <property type="entry name" value="UDP-N-ACETYLMURAMOYL-TRIPEPTIDE--D-ALANYL-D-ALANINE LIGASE"/>
    <property type="match status" value="1"/>
</dbReference>
<dbReference type="InterPro" id="IPR013221">
    <property type="entry name" value="Mur_ligase_cen"/>
</dbReference>
<evidence type="ECO:0000256" key="1">
    <source>
        <dbReference type="ARBA" id="ARBA00022598"/>
    </source>
</evidence>
<keyword evidence="4" id="KW-0472">Membrane</keyword>
<dbReference type="PANTHER" id="PTHR43024:SF1">
    <property type="entry name" value="UDP-N-ACETYLMURAMOYL-TRIPEPTIDE--D-ALANYL-D-ALANINE LIGASE"/>
    <property type="match status" value="1"/>
</dbReference>
<evidence type="ECO:0000256" key="3">
    <source>
        <dbReference type="ARBA" id="ARBA00022840"/>
    </source>
</evidence>
<dbReference type="InterPro" id="IPR051046">
    <property type="entry name" value="MurCDEF_CellWall_CoF430Synth"/>
</dbReference>
<proteinExistence type="predicted"/>
<evidence type="ECO:0000256" key="4">
    <source>
        <dbReference type="SAM" id="Phobius"/>
    </source>
</evidence>
<keyword evidence="1" id="KW-0436">Ligase</keyword>
<dbReference type="SUPFAM" id="SSF53244">
    <property type="entry name" value="MurD-like peptide ligases, peptide-binding domain"/>
    <property type="match status" value="1"/>
</dbReference>
<reference evidence="6 7" key="1">
    <citation type="journal article" date="2016" name="Nat. Commun.">
        <title>Thousands of microbial genomes shed light on interconnected biogeochemical processes in an aquifer system.</title>
        <authorList>
            <person name="Anantharaman K."/>
            <person name="Brown C.T."/>
            <person name="Hug L.A."/>
            <person name="Sharon I."/>
            <person name="Castelle C.J."/>
            <person name="Probst A.J."/>
            <person name="Thomas B.C."/>
            <person name="Singh A."/>
            <person name="Wilkins M.J."/>
            <person name="Karaoz U."/>
            <person name="Brodie E.L."/>
            <person name="Williams K.H."/>
            <person name="Hubbard S.S."/>
            <person name="Banfield J.F."/>
        </authorList>
    </citation>
    <scope>NUCLEOTIDE SEQUENCE [LARGE SCALE GENOMIC DNA]</scope>
</reference>
<feature type="transmembrane region" description="Helical" evidence="4">
    <location>
        <begin position="85"/>
        <end position="109"/>
    </location>
</feature>
<keyword evidence="4" id="KW-0812">Transmembrane</keyword>
<accession>A0A1F7G823</accession>
<gene>
    <name evidence="6" type="ORF">A2774_01380</name>
</gene>
<evidence type="ECO:0000313" key="7">
    <source>
        <dbReference type="Proteomes" id="UP000177208"/>
    </source>
</evidence>
<dbReference type="SUPFAM" id="SSF53623">
    <property type="entry name" value="MurD-like peptide ligases, catalytic domain"/>
    <property type="match status" value="1"/>
</dbReference>
<dbReference type="Gene3D" id="3.40.1190.10">
    <property type="entry name" value="Mur-like, catalytic domain"/>
    <property type="match status" value="1"/>
</dbReference>
<dbReference type="GO" id="GO:0016881">
    <property type="term" value="F:acid-amino acid ligase activity"/>
    <property type="evidence" value="ECO:0007669"/>
    <property type="project" value="InterPro"/>
</dbReference>
<keyword evidence="3" id="KW-0067">ATP-binding</keyword>
<keyword evidence="4" id="KW-1133">Transmembrane helix</keyword>
<comment type="caution">
    <text evidence="6">The sequence shown here is derived from an EMBL/GenBank/DDBJ whole genome shotgun (WGS) entry which is preliminary data.</text>
</comment>
<protein>
    <recommendedName>
        <fullName evidence="5">Mur ligase central domain-containing protein</fullName>
    </recommendedName>
</protein>
<feature type="transmembrane region" description="Helical" evidence="4">
    <location>
        <begin position="59"/>
        <end position="79"/>
    </location>
</feature>
<dbReference type="GO" id="GO:0005524">
    <property type="term" value="F:ATP binding"/>
    <property type="evidence" value="ECO:0007669"/>
    <property type="project" value="UniProtKB-KW"/>
</dbReference>
<dbReference type="Proteomes" id="UP000177208">
    <property type="component" value="Unassembled WGS sequence"/>
</dbReference>
<name>A0A1F7G823_9BACT</name>
<organism evidence="6 7">
    <name type="scientific">Candidatus Roizmanbacteria bacterium RIFCSPHIGHO2_01_FULL_39_12c</name>
    <dbReference type="NCBI Taxonomy" id="1802031"/>
    <lineage>
        <taxon>Bacteria</taxon>
        <taxon>Candidatus Roizmaniibacteriota</taxon>
    </lineage>
</organism>
<keyword evidence="2" id="KW-0547">Nucleotide-binding</keyword>
<dbReference type="AlphaFoldDB" id="A0A1F7G823"/>